<dbReference type="HOGENOM" id="CLU_013985_34_5_9"/>
<dbReference type="PANTHER" id="PTHR43877:SF1">
    <property type="entry name" value="ACETYLTRANSFERASE"/>
    <property type="match status" value="1"/>
</dbReference>
<evidence type="ECO:0000256" key="1">
    <source>
        <dbReference type="ARBA" id="ARBA00022679"/>
    </source>
</evidence>
<evidence type="ECO:0000259" key="3">
    <source>
        <dbReference type="PROSITE" id="PS51186"/>
    </source>
</evidence>
<reference evidence="4 5" key="1">
    <citation type="submission" date="2014-08" db="EMBL/GenBank/DDBJ databases">
        <title>Comparative genomics of the Paenibacillus odorifer group.</title>
        <authorList>
            <person name="den Bakker H.C."/>
            <person name="Tsai Y.-C."/>
            <person name="Martin N."/>
            <person name="Korlach J."/>
            <person name="Wiedmann M."/>
        </authorList>
    </citation>
    <scope>NUCLEOTIDE SEQUENCE [LARGE SCALE GENOMIC DNA]</scope>
    <source>
        <strain evidence="4 5">DSM 14472</strain>
    </source>
</reference>
<dbReference type="EMBL" id="CP009286">
    <property type="protein sequence ID" value="AIQ64828.1"/>
    <property type="molecule type" value="Genomic_DNA"/>
</dbReference>
<organism evidence="4 5">
    <name type="scientific">Paenibacillus stellifer</name>
    <dbReference type="NCBI Taxonomy" id="169760"/>
    <lineage>
        <taxon>Bacteria</taxon>
        <taxon>Bacillati</taxon>
        <taxon>Bacillota</taxon>
        <taxon>Bacilli</taxon>
        <taxon>Bacillales</taxon>
        <taxon>Paenibacillaceae</taxon>
        <taxon>Paenibacillus</taxon>
    </lineage>
</organism>
<dbReference type="KEGG" id="pste:PSTEL_18625"/>
<protein>
    <recommendedName>
        <fullName evidence="3">N-acetyltransferase domain-containing protein</fullName>
    </recommendedName>
</protein>
<proteinExistence type="predicted"/>
<dbReference type="PROSITE" id="PS51186">
    <property type="entry name" value="GNAT"/>
    <property type="match status" value="1"/>
</dbReference>
<dbReference type="Proteomes" id="UP000029507">
    <property type="component" value="Chromosome"/>
</dbReference>
<keyword evidence="1" id="KW-0808">Transferase</keyword>
<dbReference type="STRING" id="169760.PSTEL_18625"/>
<dbReference type="PANTHER" id="PTHR43877">
    <property type="entry name" value="AMINOALKYLPHOSPHONATE N-ACETYLTRANSFERASE-RELATED-RELATED"/>
    <property type="match status" value="1"/>
</dbReference>
<evidence type="ECO:0000313" key="5">
    <source>
        <dbReference type="Proteomes" id="UP000029507"/>
    </source>
</evidence>
<accession>A0A089LZY6</accession>
<dbReference type="CDD" id="cd04301">
    <property type="entry name" value="NAT_SF"/>
    <property type="match status" value="1"/>
</dbReference>
<dbReference type="GO" id="GO:0016747">
    <property type="term" value="F:acyltransferase activity, transferring groups other than amino-acyl groups"/>
    <property type="evidence" value="ECO:0007669"/>
    <property type="project" value="InterPro"/>
</dbReference>
<dbReference type="SUPFAM" id="SSF55729">
    <property type="entry name" value="Acyl-CoA N-acyltransferases (Nat)"/>
    <property type="match status" value="1"/>
</dbReference>
<dbReference type="Gene3D" id="3.40.630.30">
    <property type="match status" value="1"/>
</dbReference>
<keyword evidence="2" id="KW-0012">Acyltransferase</keyword>
<dbReference type="InterPro" id="IPR000182">
    <property type="entry name" value="GNAT_dom"/>
</dbReference>
<feature type="domain" description="N-acetyltransferase" evidence="3">
    <location>
        <begin position="1"/>
        <end position="143"/>
    </location>
</feature>
<gene>
    <name evidence="4" type="ORF">PSTEL_18625</name>
</gene>
<name>A0A089LZY6_9BACL</name>
<sequence>MEIRSISREDLPGLGSLYEELMGTPTDYGKLLRSFESIERTGTYILLGAFEQNVLAGSLMGIVCQDLVGSCRPFMVIENVIVSESFRRRGIARGLMAEIEQAARSRDCSYIIVVSGRQRTEAHRLYEQLGYGDEQVRGFRKHF</sequence>
<dbReference type="InterPro" id="IPR016181">
    <property type="entry name" value="Acyl_CoA_acyltransferase"/>
</dbReference>
<dbReference type="AlphaFoldDB" id="A0A089LZY6"/>
<evidence type="ECO:0000313" key="4">
    <source>
        <dbReference type="EMBL" id="AIQ64828.1"/>
    </source>
</evidence>
<dbReference type="InterPro" id="IPR050832">
    <property type="entry name" value="Bact_Acetyltransf"/>
</dbReference>
<dbReference type="Pfam" id="PF00583">
    <property type="entry name" value="Acetyltransf_1"/>
    <property type="match status" value="1"/>
</dbReference>
<keyword evidence="5" id="KW-1185">Reference proteome</keyword>
<evidence type="ECO:0000256" key="2">
    <source>
        <dbReference type="ARBA" id="ARBA00023315"/>
    </source>
</evidence>